<dbReference type="PANTHER" id="PTHR33931:SF2">
    <property type="entry name" value="HOLIN-LIKE PROTEIN CIDA"/>
    <property type="match status" value="1"/>
</dbReference>
<accession>A0A318SX39</accession>
<dbReference type="EMBL" id="QJTE01000002">
    <property type="protein sequence ID" value="PYE84909.1"/>
    <property type="molecule type" value="Genomic_DNA"/>
</dbReference>
<comment type="caution">
    <text evidence="7">The sequence shown here is derived from an EMBL/GenBank/DDBJ whole genome shotgun (WGS) entry which is preliminary data.</text>
</comment>
<dbReference type="RefSeq" id="WP_110813946.1">
    <property type="nucleotide sequence ID" value="NZ_QJTE01000002.1"/>
</dbReference>
<proteinExistence type="predicted"/>
<feature type="transmembrane region" description="Helical" evidence="6">
    <location>
        <begin position="54"/>
        <end position="73"/>
    </location>
</feature>
<sequence>MIRHLFLILCYQLAGEAISQGLGLPLPGPVLGMALLTASFLAMPRLYTRIEGTARGVLAHLSLLFVPVGVGVIRYLDLLQREGLAIALVLLASTALAIAAAALVFVWVLRLTGGQEQLR</sequence>
<feature type="transmembrane region" description="Helical" evidence="6">
    <location>
        <begin position="85"/>
        <end position="109"/>
    </location>
</feature>
<keyword evidence="4 6" id="KW-1133">Transmembrane helix</keyword>
<evidence type="ECO:0000313" key="8">
    <source>
        <dbReference type="Proteomes" id="UP000248311"/>
    </source>
</evidence>
<evidence type="ECO:0000256" key="2">
    <source>
        <dbReference type="ARBA" id="ARBA00022475"/>
    </source>
</evidence>
<keyword evidence="2" id="KW-1003">Cell membrane</keyword>
<feature type="transmembrane region" description="Helical" evidence="6">
    <location>
        <begin position="29"/>
        <end position="47"/>
    </location>
</feature>
<keyword evidence="8" id="KW-1185">Reference proteome</keyword>
<name>A0A318SX39_9RHOB</name>
<dbReference type="InterPro" id="IPR005538">
    <property type="entry name" value="LrgA/CidA"/>
</dbReference>
<dbReference type="GO" id="GO:0005886">
    <property type="term" value="C:plasma membrane"/>
    <property type="evidence" value="ECO:0007669"/>
    <property type="project" value="UniProtKB-SubCell"/>
</dbReference>
<evidence type="ECO:0000256" key="1">
    <source>
        <dbReference type="ARBA" id="ARBA00004651"/>
    </source>
</evidence>
<keyword evidence="5 6" id="KW-0472">Membrane</keyword>
<keyword evidence="3 6" id="KW-0812">Transmembrane</keyword>
<dbReference type="AlphaFoldDB" id="A0A318SX39"/>
<evidence type="ECO:0000256" key="4">
    <source>
        <dbReference type="ARBA" id="ARBA00022989"/>
    </source>
</evidence>
<dbReference type="PANTHER" id="PTHR33931">
    <property type="entry name" value="HOLIN-LIKE PROTEIN CIDA-RELATED"/>
    <property type="match status" value="1"/>
</dbReference>
<organism evidence="7 8">
    <name type="scientific">Pseudoroseicyclus aestuarii</name>
    <dbReference type="NCBI Taxonomy" id="1795041"/>
    <lineage>
        <taxon>Bacteria</taxon>
        <taxon>Pseudomonadati</taxon>
        <taxon>Pseudomonadota</taxon>
        <taxon>Alphaproteobacteria</taxon>
        <taxon>Rhodobacterales</taxon>
        <taxon>Paracoccaceae</taxon>
        <taxon>Pseudoroseicyclus</taxon>
    </lineage>
</organism>
<keyword evidence="7" id="KW-0378">Hydrolase</keyword>
<gene>
    <name evidence="7" type="ORF">DFP88_102713</name>
</gene>
<dbReference type="GO" id="GO:0016787">
    <property type="term" value="F:hydrolase activity"/>
    <property type="evidence" value="ECO:0007669"/>
    <property type="project" value="UniProtKB-KW"/>
</dbReference>
<comment type="subcellular location">
    <subcellularLocation>
        <location evidence="1">Cell membrane</location>
        <topology evidence="1">Multi-pass membrane protein</topology>
    </subcellularLocation>
</comment>
<evidence type="ECO:0000313" key="7">
    <source>
        <dbReference type="EMBL" id="PYE84909.1"/>
    </source>
</evidence>
<dbReference type="Proteomes" id="UP000248311">
    <property type="component" value="Unassembled WGS sequence"/>
</dbReference>
<evidence type="ECO:0000256" key="6">
    <source>
        <dbReference type="SAM" id="Phobius"/>
    </source>
</evidence>
<protein>
    <submittedName>
        <fullName evidence="7">Putative effector of murein hydrolase LrgA (UPF0299 family)</fullName>
    </submittedName>
</protein>
<reference evidence="7 8" key="1">
    <citation type="submission" date="2018-06" db="EMBL/GenBank/DDBJ databases">
        <title>Genomic Encyclopedia of Type Strains, Phase III (KMG-III): the genomes of soil and plant-associated and newly described type strains.</title>
        <authorList>
            <person name="Whitman W."/>
        </authorList>
    </citation>
    <scope>NUCLEOTIDE SEQUENCE [LARGE SCALE GENOMIC DNA]</scope>
    <source>
        <strain evidence="7 8">CECT 9025</strain>
    </source>
</reference>
<dbReference type="Pfam" id="PF03788">
    <property type="entry name" value="LrgA"/>
    <property type="match status" value="1"/>
</dbReference>
<dbReference type="OrthoDB" id="385012at2"/>
<evidence type="ECO:0000256" key="5">
    <source>
        <dbReference type="ARBA" id="ARBA00023136"/>
    </source>
</evidence>
<evidence type="ECO:0000256" key="3">
    <source>
        <dbReference type="ARBA" id="ARBA00022692"/>
    </source>
</evidence>